<accession>A0AAV2EWE7</accession>
<sequence length="135" mass="14514">MQFLLPESIRFDGGVRSDVPRHGGEKRDPVLRGGDGVGGGSIHHQSAELAGGLEIYVVNPDAGPADDLQPLLRRLENLLRDLGPAPHDQRDAGRDLPAQILRGEAVRTVHVAESAKEIQSGVLQFLGDEDGHFCL</sequence>
<feature type="compositionally biased region" description="Basic and acidic residues" evidence="1">
    <location>
        <begin position="14"/>
        <end position="30"/>
    </location>
</feature>
<organism evidence="2 3">
    <name type="scientific">Linum trigynum</name>
    <dbReference type="NCBI Taxonomy" id="586398"/>
    <lineage>
        <taxon>Eukaryota</taxon>
        <taxon>Viridiplantae</taxon>
        <taxon>Streptophyta</taxon>
        <taxon>Embryophyta</taxon>
        <taxon>Tracheophyta</taxon>
        <taxon>Spermatophyta</taxon>
        <taxon>Magnoliopsida</taxon>
        <taxon>eudicotyledons</taxon>
        <taxon>Gunneridae</taxon>
        <taxon>Pentapetalae</taxon>
        <taxon>rosids</taxon>
        <taxon>fabids</taxon>
        <taxon>Malpighiales</taxon>
        <taxon>Linaceae</taxon>
        <taxon>Linum</taxon>
    </lineage>
</organism>
<evidence type="ECO:0000256" key="1">
    <source>
        <dbReference type="SAM" id="MobiDB-lite"/>
    </source>
</evidence>
<name>A0AAV2EWE7_9ROSI</name>
<feature type="region of interest" description="Disordered" evidence="1">
    <location>
        <begin position="14"/>
        <end position="43"/>
    </location>
</feature>
<reference evidence="2 3" key="1">
    <citation type="submission" date="2024-04" db="EMBL/GenBank/DDBJ databases">
        <authorList>
            <person name="Fracassetti M."/>
        </authorList>
    </citation>
    <scope>NUCLEOTIDE SEQUENCE [LARGE SCALE GENOMIC DNA]</scope>
</reference>
<gene>
    <name evidence="2" type="ORF">LTRI10_LOCUS30556</name>
</gene>
<keyword evidence="3" id="KW-1185">Reference proteome</keyword>
<dbReference type="EMBL" id="OZ034818">
    <property type="protein sequence ID" value="CAL1389720.1"/>
    <property type="molecule type" value="Genomic_DNA"/>
</dbReference>
<evidence type="ECO:0000313" key="2">
    <source>
        <dbReference type="EMBL" id="CAL1389720.1"/>
    </source>
</evidence>
<evidence type="ECO:0000313" key="3">
    <source>
        <dbReference type="Proteomes" id="UP001497516"/>
    </source>
</evidence>
<dbReference type="Proteomes" id="UP001497516">
    <property type="component" value="Chromosome 5"/>
</dbReference>
<protein>
    <submittedName>
        <fullName evidence="2">Uncharacterized protein</fullName>
    </submittedName>
</protein>
<dbReference type="AlphaFoldDB" id="A0AAV2EWE7"/>
<proteinExistence type="predicted"/>